<dbReference type="CDD" id="cd00165">
    <property type="entry name" value="S4"/>
    <property type="match status" value="1"/>
</dbReference>
<dbReference type="InterPro" id="IPR036986">
    <property type="entry name" value="S4_RNA-bd_sf"/>
</dbReference>
<dbReference type="Pfam" id="PF01479">
    <property type="entry name" value="S4"/>
    <property type="match status" value="1"/>
</dbReference>
<evidence type="ECO:0000313" key="4">
    <source>
        <dbReference type="Proteomes" id="UP000308054"/>
    </source>
</evidence>
<dbReference type="AlphaFoldDB" id="A0A4S2H3H7"/>
<keyword evidence="1" id="KW-0694">RNA-binding</keyword>
<dbReference type="SUPFAM" id="SSF55174">
    <property type="entry name" value="Alpha-L RNA-binding motif"/>
    <property type="match status" value="1"/>
</dbReference>
<comment type="caution">
    <text evidence="3">The sequence shown here is derived from an EMBL/GenBank/DDBJ whole genome shotgun (WGS) entry which is preliminary data.</text>
</comment>
<proteinExistence type="predicted"/>
<dbReference type="GO" id="GO:0003723">
    <property type="term" value="F:RNA binding"/>
    <property type="evidence" value="ECO:0007669"/>
    <property type="project" value="UniProtKB-KW"/>
</dbReference>
<evidence type="ECO:0000259" key="2">
    <source>
        <dbReference type="Pfam" id="PF01479"/>
    </source>
</evidence>
<dbReference type="EMBL" id="SRXW01000001">
    <property type="protein sequence ID" value="TGY90126.1"/>
    <property type="molecule type" value="Genomic_DNA"/>
</dbReference>
<dbReference type="PROSITE" id="PS50889">
    <property type="entry name" value="S4"/>
    <property type="match status" value="1"/>
</dbReference>
<evidence type="ECO:0000313" key="3">
    <source>
        <dbReference type="EMBL" id="TGY90126.1"/>
    </source>
</evidence>
<protein>
    <submittedName>
        <fullName evidence="3">RNA-binding S4 domain-containing protein</fullName>
    </submittedName>
</protein>
<dbReference type="RefSeq" id="WP_135994624.1">
    <property type="nucleotide sequence ID" value="NZ_CP071057.1"/>
</dbReference>
<organism evidence="3 4">
    <name type="scientific">Marinicauda algicola</name>
    <dbReference type="NCBI Taxonomy" id="2029849"/>
    <lineage>
        <taxon>Bacteria</taxon>
        <taxon>Pseudomonadati</taxon>
        <taxon>Pseudomonadota</taxon>
        <taxon>Alphaproteobacteria</taxon>
        <taxon>Maricaulales</taxon>
        <taxon>Maricaulaceae</taxon>
        <taxon>Marinicauda</taxon>
    </lineage>
</organism>
<name>A0A4S2H3H7_9PROT</name>
<reference evidence="3 4" key="1">
    <citation type="journal article" date="2017" name="Int. J. Syst. Evol. Microbiol.">
        <title>Marinicauda algicola sp. nov., isolated from a marine red alga Rhodosorus marinus.</title>
        <authorList>
            <person name="Jeong S.E."/>
            <person name="Jeon S.H."/>
            <person name="Chun B.H."/>
            <person name="Kim D.W."/>
            <person name="Jeon C.O."/>
        </authorList>
    </citation>
    <scope>NUCLEOTIDE SEQUENCE [LARGE SCALE GENOMIC DNA]</scope>
    <source>
        <strain evidence="3 4">JCM 31718</strain>
    </source>
</reference>
<accession>A0A4S2H3H7</accession>
<evidence type="ECO:0000256" key="1">
    <source>
        <dbReference type="PROSITE-ProRule" id="PRU00182"/>
    </source>
</evidence>
<keyword evidence="4" id="KW-1185">Reference proteome</keyword>
<dbReference type="OrthoDB" id="9797176at2"/>
<feature type="domain" description="RNA-binding S4" evidence="2">
    <location>
        <begin position="13"/>
        <end position="42"/>
    </location>
</feature>
<dbReference type="Proteomes" id="UP000308054">
    <property type="component" value="Unassembled WGS sequence"/>
</dbReference>
<gene>
    <name evidence="3" type="ORF">E5163_03070</name>
</gene>
<sequence length="108" mass="11915">MNALASGQAPDRQRADLWLFRARLFKSRSTAARFIEAGGVRIERAGQVRRLERASAGVMTGDVLVFVRGADPVQVRVLSLGERRGPAAEARALYERLDRIETPPPEEG</sequence>
<dbReference type="Gene3D" id="3.10.290.10">
    <property type="entry name" value="RNA-binding S4 domain"/>
    <property type="match status" value="1"/>
</dbReference>
<dbReference type="InterPro" id="IPR002942">
    <property type="entry name" value="S4_RNA-bd"/>
</dbReference>